<evidence type="ECO:0000313" key="6">
    <source>
        <dbReference type="Proteomes" id="UP000248798"/>
    </source>
</evidence>
<evidence type="ECO:0000313" key="4">
    <source>
        <dbReference type="EMBL" id="QBH13244.1"/>
    </source>
</evidence>
<dbReference type="PANTHER" id="PTHR21660">
    <property type="entry name" value="THIOESTERASE SUPERFAMILY MEMBER-RELATED"/>
    <property type="match status" value="1"/>
</dbReference>
<dbReference type="NCBIfam" id="TIGR00369">
    <property type="entry name" value="unchar_dom_1"/>
    <property type="match status" value="1"/>
</dbReference>
<dbReference type="Pfam" id="PF03061">
    <property type="entry name" value="4HBT"/>
    <property type="match status" value="1"/>
</dbReference>
<evidence type="ECO:0000256" key="1">
    <source>
        <dbReference type="ARBA" id="ARBA00008324"/>
    </source>
</evidence>
<dbReference type="Gene3D" id="3.10.129.10">
    <property type="entry name" value="Hotdog Thioesterase"/>
    <property type="match status" value="1"/>
</dbReference>
<sequence>MFNYPLYLKQLTAGEPVNNPFLDFLQIKAEAVEKGYARFSMEIRPEFLQGAGIMQGGLGIALSSETAAHAVMSTLATGENLTTIELKNDFLSMASKGRLTAEATVFKRGRTLVFVDCIVKDDTGKDISKSSATLMVIPPKSD</sequence>
<dbReference type="InterPro" id="IPR029069">
    <property type="entry name" value="HotDog_dom_sf"/>
</dbReference>
<keyword evidence="7" id="KW-1185">Reference proteome</keyword>
<name>A0A328FGX7_9BACT</name>
<dbReference type="InterPro" id="IPR003736">
    <property type="entry name" value="PAAI_dom"/>
</dbReference>
<evidence type="ECO:0000256" key="2">
    <source>
        <dbReference type="ARBA" id="ARBA00022801"/>
    </source>
</evidence>
<dbReference type="EMBL" id="CP036313">
    <property type="protein sequence ID" value="QBH13244.1"/>
    <property type="molecule type" value="Genomic_DNA"/>
</dbReference>
<dbReference type="OrthoDB" id="5297685at2"/>
<proteinExistence type="inferred from homology"/>
<comment type="similarity">
    <text evidence="1">Belongs to the thioesterase PaaI family.</text>
</comment>
<evidence type="ECO:0000313" key="7">
    <source>
        <dbReference type="Proteomes" id="UP000293902"/>
    </source>
</evidence>
<dbReference type="GO" id="GO:0047617">
    <property type="term" value="F:fatty acyl-CoA hydrolase activity"/>
    <property type="evidence" value="ECO:0007669"/>
    <property type="project" value="InterPro"/>
</dbReference>
<dbReference type="CDD" id="cd03443">
    <property type="entry name" value="PaaI_thioesterase"/>
    <property type="match status" value="1"/>
</dbReference>
<dbReference type="SUPFAM" id="SSF54637">
    <property type="entry name" value="Thioesterase/thiol ester dehydrase-isomerase"/>
    <property type="match status" value="1"/>
</dbReference>
<accession>A0A328FGX7</accession>
<evidence type="ECO:0000313" key="5">
    <source>
        <dbReference type="EMBL" id="RAM02333.1"/>
    </source>
</evidence>
<evidence type="ECO:0000259" key="3">
    <source>
        <dbReference type="Pfam" id="PF03061"/>
    </source>
</evidence>
<protein>
    <submittedName>
        <fullName evidence="5">PaaI family thioesterase</fullName>
    </submittedName>
</protein>
<dbReference type="InterPro" id="IPR039298">
    <property type="entry name" value="ACOT13"/>
</dbReference>
<dbReference type="Proteomes" id="UP000293902">
    <property type="component" value="Chromosome"/>
</dbReference>
<gene>
    <name evidence="5" type="ORF">DO021_08580</name>
    <name evidence="4" type="ORF">EYB58_10115</name>
</gene>
<dbReference type="EMBL" id="QLNI01000015">
    <property type="protein sequence ID" value="RAM02333.1"/>
    <property type="molecule type" value="Genomic_DNA"/>
</dbReference>
<dbReference type="Proteomes" id="UP000248798">
    <property type="component" value="Unassembled WGS sequence"/>
</dbReference>
<dbReference type="RefSeq" id="WP_111955689.1">
    <property type="nucleotide sequence ID" value="NZ_CP036313.1"/>
</dbReference>
<reference evidence="4 7" key="2">
    <citation type="submission" date="2019-02" db="EMBL/GenBank/DDBJ databases">
        <title>Complete genome sequence of Desulfobacter hydrogenophilus AcRS1.</title>
        <authorList>
            <person name="Marietou A."/>
            <person name="Lund M.B."/>
            <person name="Marshall I.P.G."/>
            <person name="Schreiber L."/>
            <person name="Jorgensen B."/>
        </authorList>
    </citation>
    <scope>NUCLEOTIDE SEQUENCE [LARGE SCALE GENOMIC DNA]</scope>
    <source>
        <strain evidence="4 7">AcRS1</strain>
    </source>
</reference>
<dbReference type="AlphaFoldDB" id="A0A328FGX7"/>
<organism evidence="5 6">
    <name type="scientific">Desulfobacter hydrogenophilus</name>
    <dbReference type="NCBI Taxonomy" id="2291"/>
    <lineage>
        <taxon>Bacteria</taxon>
        <taxon>Pseudomonadati</taxon>
        <taxon>Thermodesulfobacteriota</taxon>
        <taxon>Desulfobacteria</taxon>
        <taxon>Desulfobacterales</taxon>
        <taxon>Desulfobacteraceae</taxon>
        <taxon>Desulfobacter</taxon>
    </lineage>
</organism>
<dbReference type="InterPro" id="IPR006683">
    <property type="entry name" value="Thioestr_dom"/>
</dbReference>
<dbReference type="PANTHER" id="PTHR21660:SF1">
    <property type="entry name" value="ACYL-COENZYME A THIOESTERASE 13"/>
    <property type="match status" value="1"/>
</dbReference>
<reference evidence="5 6" key="1">
    <citation type="submission" date="2018-06" db="EMBL/GenBank/DDBJ databases">
        <title>Complete Genome Sequence of Desulfobacter hydrogenophilus (DSM3380).</title>
        <authorList>
            <person name="Marietou A."/>
            <person name="Schreiber L."/>
            <person name="Marshall I."/>
            <person name="Jorgensen B."/>
        </authorList>
    </citation>
    <scope>NUCLEOTIDE SEQUENCE [LARGE SCALE GENOMIC DNA]</scope>
    <source>
        <strain evidence="5 6">DSM 3380</strain>
    </source>
</reference>
<keyword evidence="2" id="KW-0378">Hydrolase</keyword>
<feature type="domain" description="Thioesterase" evidence="3">
    <location>
        <begin position="65"/>
        <end position="126"/>
    </location>
</feature>